<gene>
    <name evidence="2" type="ORF">PYTT_1838</name>
</gene>
<proteinExistence type="predicted"/>
<name>A0A1C7P8W0_9BACT</name>
<organism evidence="2 3">
    <name type="scientific">Akkermansia glycaniphila</name>
    <dbReference type="NCBI Taxonomy" id="1679444"/>
    <lineage>
        <taxon>Bacteria</taxon>
        <taxon>Pseudomonadati</taxon>
        <taxon>Verrucomicrobiota</taxon>
        <taxon>Verrucomicrobiia</taxon>
        <taxon>Verrucomicrobiales</taxon>
        <taxon>Akkermansiaceae</taxon>
        <taxon>Akkermansia</taxon>
    </lineage>
</organism>
<dbReference type="Proteomes" id="UP000176204">
    <property type="component" value="Chromosome I"/>
</dbReference>
<keyword evidence="3" id="KW-1185">Reference proteome</keyword>
<feature type="coiled-coil region" evidence="1">
    <location>
        <begin position="117"/>
        <end position="144"/>
    </location>
</feature>
<dbReference type="STRING" id="1679444.PYTT_1838"/>
<dbReference type="KEGG" id="agl:PYTT_1838"/>
<dbReference type="RefSeq" id="WP_067777805.1">
    <property type="nucleotide sequence ID" value="NZ_JACVVN010000012.1"/>
</dbReference>
<reference evidence="3" key="1">
    <citation type="submission" date="2016-09" db="EMBL/GenBank/DDBJ databases">
        <authorList>
            <person name="Koehorst J."/>
        </authorList>
    </citation>
    <scope>NUCLEOTIDE SEQUENCE [LARGE SCALE GENOMIC DNA]</scope>
</reference>
<dbReference type="AlphaFoldDB" id="A0A1C7P8W0"/>
<protein>
    <submittedName>
        <fullName evidence="2">Uncharacterized protein</fullName>
    </submittedName>
</protein>
<evidence type="ECO:0000256" key="1">
    <source>
        <dbReference type="SAM" id="Coils"/>
    </source>
</evidence>
<dbReference type="EMBL" id="LT629973">
    <property type="protein sequence ID" value="SEH93401.1"/>
    <property type="molecule type" value="Genomic_DNA"/>
</dbReference>
<evidence type="ECO:0000313" key="3">
    <source>
        <dbReference type="Proteomes" id="UP000176204"/>
    </source>
</evidence>
<keyword evidence="1" id="KW-0175">Coiled coil</keyword>
<accession>A0A1C7P8W0</accession>
<sequence>MWSKITIGSIVLFLFGTFIYCKNHQALVNGERSYERLQWEAVERAANSIPREATTKSYAILRQTYFDEETQKYIAETNRLDGETAKTNDETARVNTQTEETKAQYQEIKDALATLMLNGQQASIRDMIEEVGRLKQENDRIKKENDYARALGDKLSTRSKQLNERILAVEKKASDQRSRISEPEVDARVLTSDPSLNFVIIDSGANKGIVSGSRLAVMRGNEKIAELNVTSVESNRAGADIVYGTLLAGERIHVGDRVVSVRKQK</sequence>
<evidence type="ECO:0000313" key="2">
    <source>
        <dbReference type="EMBL" id="SEH93401.1"/>
    </source>
</evidence>